<dbReference type="RefSeq" id="WP_078932397.1">
    <property type="nucleotide sequence ID" value="NZ_FUWG01000003.1"/>
</dbReference>
<dbReference type="Proteomes" id="UP000190423">
    <property type="component" value="Unassembled WGS sequence"/>
</dbReference>
<keyword evidence="2" id="KW-1185">Reference proteome</keyword>
<reference evidence="1 2" key="1">
    <citation type="submission" date="2017-02" db="EMBL/GenBank/DDBJ databases">
        <authorList>
            <person name="Peterson S.W."/>
        </authorList>
    </citation>
    <scope>NUCLEOTIDE SEQUENCE [LARGE SCALE GENOMIC DNA]</scope>
    <source>
        <strain evidence="1 2">ATCC BAA-908</strain>
    </source>
</reference>
<evidence type="ECO:0000313" key="1">
    <source>
        <dbReference type="EMBL" id="SJZ30489.1"/>
    </source>
</evidence>
<organism evidence="1 2">
    <name type="scientific">Treponema porcinum</name>
    <dbReference type="NCBI Taxonomy" id="261392"/>
    <lineage>
        <taxon>Bacteria</taxon>
        <taxon>Pseudomonadati</taxon>
        <taxon>Spirochaetota</taxon>
        <taxon>Spirochaetia</taxon>
        <taxon>Spirochaetales</taxon>
        <taxon>Treponemataceae</taxon>
        <taxon>Treponema</taxon>
    </lineage>
</organism>
<evidence type="ECO:0000313" key="2">
    <source>
        <dbReference type="Proteomes" id="UP000190423"/>
    </source>
</evidence>
<protein>
    <submittedName>
        <fullName evidence="1">Uncharacterized protein</fullName>
    </submittedName>
</protein>
<dbReference type="AlphaFoldDB" id="A0A1T4JK09"/>
<name>A0A1T4JK09_TREPO</name>
<dbReference type="EMBL" id="FUWG01000003">
    <property type="protein sequence ID" value="SJZ30489.1"/>
    <property type="molecule type" value="Genomic_DNA"/>
</dbReference>
<dbReference type="GeneID" id="78315792"/>
<sequence>MNLKKDVYIAEKHKEMIVDFLSKKTGMEWYMFRHAGEITNSVKPYFMEMVKGFDEAKISFDSHEEYIDTCEYCIQRFGKKVRLTFSFTEEEFELMKETAQNNSFINMVDFIITVLYALAMQGKSYEISLKEFSYFFFNKDKQVQITIPFEIMEKLNRTSFKKNQQAYFRKALFWQIYFGKTLPIRYEEEDYFRVTPQKTGWFKTLFQCSDIIKNYARNKNLGSTENVAILNTLNTYLDQTVGEEVEEAEKETVVKEAVYG</sequence>
<gene>
    <name evidence="1" type="ORF">SAMN02745149_00472</name>
</gene>
<proteinExistence type="predicted"/>
<dbReference type="STRING" id="261392.SAMN02745149_00472"/>
<accession>A0A1T4JK09</accession>